<reference evidence="3" key="1">
    <citation type="submission" date="2016-11" db="UniProtKB">
        <authorList>
            <consortium name="WormBaseParasite"/>
        </authorList>
    </citation>
    <scope>IDENTIFICATION</scope>
</reference>
<name>A0A1I7YAX1_9BILA</name>
<evidence type="ECO:0000313" key="3">
    <source>
        <dbReference type="WBParaSite" id="L893_g14518.t1"/>
    </source>
</evidence>
<feature type="compositionally biased region" description="Basic residues" evidence="1">
    <location>
        <begin position="21"/>
        <end position="31"/>
    </location>
</feature>
<dbReference type="Proteomes" id="UP000095287">
    <property type="component" value="Unplaced"/>
</dbReference>
<protein>
    <submittedName>
        <fullName evidence="3">Uncharacterized protein</fullName>
    </submittedName>
</protein>
<proteinExistence type="predicted"/>
<evidence type="ECO:0000256" key="1">
    <source>
        <dbReference type="SAM" id="MobiDB-lite"/>
    </source>
</evidence>
<feature type="region of interest" description="Disordered" evidence="1">
    <location>
        <begin position="1"/>
        <end position="50"/>
    </location>
</feature>
<dbReference type="AlphaFoldDB" id="A0A1I7YAX1"/>
<accession>A0A1I7YAX1</accession>
<evidence type="ECO:0000313" key="2">
    <source>
        <dbReference type="Proteomes" id="UP000095287"/>
    </source>
</evidence>
<organism evidence="2 3">
    <name type="scientific">Steinernema glaseri</name>
    <dbReference type="NCBI Taxonomy" id="37863"/>
    <lineage>
        <taxon>Eukaryota</taxon>
        <taxon>Metazoa</taxon>
        <taxon>Ecdysozoa</taxon>
        <taxon>Nematoda</taxon>
        <taxon>Chromadorea</taxon>
        <taxon>Rhabditida</taxon>
        <taxon>Tylenchina</taxon>
        <taxon>Panagrolaimomorpha</taxon>
        <taxon>Strongyloidoidea</taxon>
        <taxon>Steinernematidae</taxon>
        <taxon>Steinernema</taxon>
    </lineage>
</organism>
<keyword evidence="2" id="KW-1185">Reference proteome</keyword>
<dbReference type="WBParaSite" id="L893_g14518.t1">
    <property type="protein sequence ID" value="L893_g14518.t1"/>
    <property type="gene ID" value="L893_g14518"/>
</dbReference>
<sequence length="103" mass="11760">MKLAKRPRKICTNLRADRVLHTRSHHEKRRGNNSYNPQSVPDRPRASPQVELKVEEMSVRRASWRAPVNQSCNHCTQDISGYMVALSREDEGLGPTGVDPVER</sequence>